<protein>
    <recommendedName>
        <fullName evidence="3">PD-(D/E)XK nuclease family transposase</fullName>
    </recommendedName>
</protein>
<gene>
    <name evidence="1" type="ORF">H9968_05000</name>
</gene>
<accession>A0A9D2J6W1</accession>
<dbReference type="Proteomes" id="UP000824049">
    <property type="component" value="Unassembled WGS sequence"/>
</dbReference>
<comment type="caution">
    <text evidence="1">The sequence shown here is derived from an EMBL/GenBank/DDBJ whole genome shotgun (WGS) entry which is preliminary data.</text>
</comment>
<evidence type="ECO:0000313" key="1">
    <source>
        <dbReference type="EMBL" id="HIZ39275.1"/>
    </source>
</evidence>
<dbReference type="EMBL" id="DXBR01000049">
    <property type="protein sequence ID" value="HIZ39275.1"/>
    <property type="molecule type" value="Genomic_DNA"/>
</dbReference>
<evidence type="ECO:0000313" key="2">
    <source>
        <dbReference type="Proteomes" id="UP000824049"/>
    </source>
</evidence>
<name>A0A9D2J6W1_9FIRM</name>
<evidence type="ECO:0008006" key="3">
    <source>
        <dbReference type="Google" id="ProtNLM"/>
    </source>
</evidence>
<reference evidence="1" key="2">
    <citation type="submission" date="2021-04" db="EMBL/GenBank/DDBJ databases">
        <authorList>
            <person name="Gilroy R."/>
        </authorList>
    </citation>
    <scope>NUCLEOTIDE SEQUENCE</scope>
    <source>
        <strain evidence="1">CHK179-28034</strain>
    </source>
</reference>
<organism evidence="1 2">
    <name type="scientific">Candidatus Anaerobutyricum stercoris</name>
    <dbReference type="NCBI Taxonomy" id="2838457"/>
    <lineage>
        <taxon>Bacteria</taxon>
        <taxon>Bacillati</taxon>
        <taxon>Bacillota</taxon>
        <taxon>Clostridia</taxon>
        <taxon>Lachnospirales</taxon>
        <taxon>Lachnospiraceae</taxon>
        <taxon>Anaerobutyricum</taxon>
    </lineage>
</organism>
<sequence>MQTSVAVSIDENPQKRQLDQQCKVVLSHKSILARILKRTVSEVADMELDKIRASIEGNMRSGEVPVLETPERITGDNTEGVSVNESTIYYDIRFYIVIDDKDKLKILFDVEAQKDFYPGYKIVTRGIVYCARMISSQINQEFTLDNYDDVKKVYSIWICFNPPAYIGNAISRYSMKKEDLIPGIPDEKSAYDKLEVIQICLREDMDEKDDALIQMLNTLFSSRKSKEEIKRELSGKYGISMDNGYGREVDEMCNLSDMFEERGVTKVASNLIKMGKDNAFIMEATALSEEAIEQLRETLEVPVGQQ</sequence>
<proteinExistence type="predicted"/>
<dbReference type="AlphaFoldDB" id="A0A9D2J6W1"/>
<reference evidence="1" key="1">
    <citation type="journal article" date="2021" name="PeerJ">
        <title>Extensive microbial diversity within the chicken gut microbiome revealed by metagenomics and culture.</title>
        <authorList>
            <person name="Gilroy R."/>
            <person name="Ravi A."/>
            <person name="Getino M."/>
            <person name="Pursley I."/>
            <person name="Horton D.L."/>
            <person name="Alikhan N.F."/>
            <person name="Baker D."/>
            <person name="Gharbi K."/>
            <person name="Hall N."/>
            <person name="Watson M."/>
            <person name="Adriaenssens E.M."/>
            <person name="Foster-Nyarko E."/>
            <person name="Jarju S."/>
            <person name="Secka A."/>
            <person name="Antonio M."/>
            <person name="Oren A."/>
            <person name="Chaudhuri R.R."/>
            <person name="La Ragione R."/>
            <person name="Hildebrand F."/>
            <person name="Pallen M.J."/>
        </authorList>
    </citation>
    <scope>NUCLEOTIDE SEQUENCE</scope>
    <source>
        <strain evidence="1">CHK179-28034</strain>
    </source>
</reference>